<accession>A0ABS4DGY7</accession>
<dbReference type="InterPro" id="IPR007712">
    <property type="entry name" value="RelE/ParE_toxin"/>
</dbReference>
<dbReference type="InterPro" id="IPR035093">
    <property type="entry name" value="RelE/ParE_toxin_dom_sf"/>
</dbReference>
<reference evidence="2 3" key="1">
    <citation type="submission" date="2021-03" db="EMBL/GenBank/DDBJ databases">
        <authorList>
            <person name="Grouzdev D.S."/>
        </authorList>
    </citation>
    <scope>NUCLEOTIDE SEQUENCE [LARGE SCALE GENOMIC DNA]</scope>
    <source>
        <strain evidence="2 3">M50-1</strain>
    </source>
</reference>
<evidence type="ECO:0000313" key="3">
    <source>
        <dbReference type="Proteomes" id="UP001193081"/>
    </source>
</evidence>
<dbReference type="Proteomes" id="UP001193081">
    <property type="component" value="Unassembled WGS sequence"/>
</dbReference>
<dbReference type="Pfam" id="PF05016">
    <property type="entry name" value="ParE_toxin"/>
    <property type="match status" value="1"/>
</dbReference>
<proteinExistence type="predicted"/>
<keyword evidence="3" id="KW-1185">Reference proteome</keyword>
<keyword evidence="1" id="KW-1277">Toxin-antitoxin system</keyword>
<evidence type="ECO:0000313" key="2">
    <source>
        <dbReference type="EMBL" id="MBP1468695.1"/>
    </source>
</evidence>
<dbReference type="EMBL" id="SIJK02000086">
    <property type="protein sequence ID" value="MBP1468695.1"/>
    <property type="molecule type" value="Genomic_DNA"/>
</dbReference>
<name>A0ABS4DGY7_9CHLR</name>
<comment type="caution">
    <text evidence="2">The sequence shown here is derived from an EMBL/GenBank/DDBJ whole genome shotgun (WGS) entry which is preliminary data.</text>
</comment>
<dbReference type="Gene3D" id="3.30.2310.20">
    <property type="entry name" value="RelE-like"/>
    <property type="match status" value="1"/>
</dbReference>
<gene>
    <name evidence="2" type="ORF">EYB53_023475</name>
</gene>
<dbReference type="SUPFAM" id="SSF143011">
    <property type="entry name" value="RelE-like"/>
    <property type="match status" value="1"/>
</dbReference>
<protein>
    <submittedName>
        <fullName evidence="2">Type II toxin-antitoxin system RelE/ParE family toxin</fullName>
    </submittedName>
</protein>
<sequence>MPSSEDHLPSEFCKRPEEDPYYRIRIGDYRLGLFVEDDTITVVRFLHRRDIYRYFP</sequence>
<evidence type="ECO:0000256" key="1">
    <source>
        <dbReference type="ARBA" id="ARBA00022649"/>
    </source>
</evidence>
<organism evidence="2 3">
    <name type="scientific">Candidatus Chloroploca mongolica</name>
    <dbReference type="NCBI Taxonomy" id="2528176"/>
    <lineage>
        <taxon>Bacteria</taxon>
        <taxon>Bacillati</taxon>
        <taxon>Chloroflexota</taxon>
        <taxon>Chloroflexia</taxon>
        <taxon>Chloroflexales</taxon>
        <taxon>Chloroflexineae</taxon>
        <taxon>Oscillochloridaceae</taxon>
        <taxon>Candidatus Chloroploca</taxon>
    </lineage>
</organism>